<dbReference type="STRING" id="390241.SAMN04488023_1609"/>
<keyword evidence="2" id="KW-1185">Reference proteome</keyword>
<evidence type="ECO:0000313" key="1">
    <source>
        <dbReference type="EMBL" id="SES29567.1"/>
    </source>
</evidence>
<protein>
    <submittedName>
        <fullName evidence="1">Uncharacterized protein</fullName>
    </submittedName>
</protein>
<reference evidence="2" key="1">
    <citation type="submission" date="2016-10" db="EMBL/GenBank/DDBJ databases">
        <authorList>
            <person name="Varghese N."/>
            <person name="Submissions S."/>
        </authorList>
    </citation>
    <scope>NUCLEOTIDE SEQUENCE [LARGE SCALE GENOMIC DNA]</scope>
    <source>
        <strain evidence="2">DSM 18610</strain>
    </source>
</reference>
<sequence length="77" mass="9180">MIGIKGMLNIQRHNVYLTGNSIKSFYKLQPKRFYKLDLGKFNNYKDKVSDLKYSEPLEWNLVFVRGSLKSYYIPKIK</sequence>
<accession>A0A1H9W796</accession>
<dbReference type="Proteomes" id="UP000199572">
    <property type="component" value="Unassembled WGS sequence"/>
</dbReference>
<dbReference type="EMBL" id="FOGG01000060">
    <property type="protein sequence ID" value="SES29567.1"/>
    <property type="molecule type" value="Genomic_DNA"/>
</dbReference>
<gene>
    <name evidence="1" type="ORF">SAMN04488023_1609</name>
</gene>
<dbReference type="AlphaFoldDB" id="A0A1H9W796"/>
<organism evidence="1 2">
    <name type="scientific">Pedobacter rhizosphaerae</name>
    <dbReference type="NCBI Taxonomy" id="390241"/>
    <lineage>
        <taxon>Bacteria</taxon>
        <taxon>Pseudomonadati</taxon>
        <taxon>Bacteroidota</taxon>
        <taxon>Sphingobacteriia</taxon>
        <taxon>Sphingobacteriales</taxon>
        <taxon>Sphingobacteriaceae</taxon>
        <taxon>Pedobacter</taxon>
    </lineage>
</organism>
<name>A0A1H9W796_9SPHI</name>
<evidence type="ECO:0000313" key="2">
    <source>
        <dbReference type="Proteomes" id="UP000199572"/>
    </source>
</evidence>
<proteinExistence type="predicted"/>